<reference evidence="1 2" key="1">
    <citation type="journal article" date="2018" name="Sci. Rep.">
        <title>Genomic signatures of local adaptation to the degree of environmental predictability in rotifers.</title>
        <authorList>
            <person name="Franch-Gras L."/>
            <person name="Hahn C."/>
            <person name="Garcia-Roger E.M."/>
            <person name="Carmona M.J."/>
            <person name="Serra M."/>
            <person name="Gomez A."/>
        </authorList>
    </citation>
    <scope>NUCLEOTIDE SEQUENCE [LARGE SCALE GENOMIC DNA]</scope>
    <source>
        <strain evidence="1">HYR1</strain>
    </source>
</reference>
<organism evidence="1 2">
    <name type="scientific">Brachionus plicatilis</name>
    <name type="common">Marine rotifer</name>
    <name type="synonym">Brachionus muelleri</name>
    <dbReference type="NCBI Taxonomy" id="10195"/>
    <lineage>
        <taxon>Eukaryota</taxon>
        <taxon>Metazoa</taxon>
        <taxon>Spiralia</taxon>
        <taxon>Gnathifera</taxon>
        <taxon>Rotifera</taxon>
        <taxon>Eurotatoria</taxon>
        <taxon>Monogononta</taxon>
        <taxon>Pseudotrocha</taxon>
        <taxon>Ploima</taxon>
        <taxon>Brachionidae</taxon>
        <taxon>Brachionus</taxon>
    </lineage>
</organism>
<name>A0A3M7PSL5_BRAPC</name>
<dbReference type="AlphaFoldDB" id="A0A3M7PSL5"/>
<proteinExistence type="predicted"/>
<accession>A0A3M7PSL5</accession>
<evidence type="ECO:0000313" key="1">
    <source>
        <dbReference type="EMBL" id="RNA02137.1"/>
    </source>
</evidence>
<gene>
    <name evidence="1" type="ORF">BpHYR1_036904</name>
</gene>
<protein>
    <submittedName>
        <fullName evidence="1">Uncharacterized protein</fullName>
    </submittedName>
</protein>
<dbReference type="EMBL" id="REGN01009033">
    <property type="protein sequence ID" value="RNA02137.1"/>
    <property type="molecule type" value="Genomic_DNA"/>
</dbReference>
<dbReference type="Proteomes" id="UP000276133">
    <property type="component" value="Unassembled WGS sequence"/>
</dbReference>
<keyword evidence="2" id="KW-1185">Reference proteome</keyword>
<sequence>MQFENQDTIYYFKILYAFKQQPLIKHWEVVLLEFGAVLAAMNLRNSDLLAQNVLTSLENRYGQ</sequence>
<comment type="caution">
    <text evidence="1">The sequence shown here is derived from an EMBL/GenBank/DDBJ whole genome shotgun (WGS) entry which is preliminary data.</text>
</comment>
<evidence type="ECO:0000313" key="2">
    <source>
        <dbReference type="Proteomes" id="UP000276133"/>
    </source>
</evidence>